<feature type="transmembrane region" description="Helical" evidence="8">
    <location>
        <begin position="97"/>
        <end position="116"/>
    </location>
</feature>
<dbReference type="NCBIfam" id="TIGR00688">
    <property type="entry name" value="rarD"/>
    <property type="match status" value="1"/>
</dbReference>
<evidence type="ECO:0000256" key="3">
    <source>
        <dbReference type="ARBA" id="ARBA00022448"/>
    </source>
</evidence>
<dbReference type="RefSeq" id="WP_210101833.1">
    <property type="nucleotide sequence ID" value="NZ_BAABLK010000005.1"/>
</dbReference>
<keyword evidence="5 8" id="KW-0812">Transmembrane</keyword>
<evidence type="ECO:0000313" key="9">
    <source>
        <dbReference type="EMBL" id="GAA5225694.1"/>
    </source>
</evidence>
<comment type="similarity">
    <text evidence="2">Belongs to the EamA transporter family.</text>
</comment>
<comment type="caution">
    <text evidence="9">The sequence shown here is derived from an EMBL/GenBank/DDBJ whole genome shotgun (WGS) entry which is preliminary data.</text>
</comment>
<evidence type="ECO:0000256" key="7">
    <source>
        <dbReference type="ARBA" id="ARBA00023136"/>
    </source>
</evidence>
<comment type="subcellular location">
    <subcellularLocation>
        <location evidence="1">Cell membrane</location>
        <topology evidence="1">Multi-pass membrane protein</topology>
    </subcellularLocation>
</comment>
<evidence type="ECO:0000256" key="8">
    <source>
        <dbReference type="SAM" id="Phobius"/>
    </source>
</evidence>
<feature type="transmembrane region" description="Helical" evidence="8">
    <location>
        <begin position="33"/>
        <end position="52"/>
    </location>
</feature>
<dbReference type="EMBL" id="BAABLK010000005">
    <property type="protein sequence ID" value="GAA5225694.1"/>
    <property type="molecule type" value="Genomic_DNA"/>
</dbReference>
<evidence type="ECO:0000256" key="1">
    <source>
        <dbReference type="ARBA" id="ARBA00004651"/>
    </source>
</evidence>
<name>A0ABP9TG22_9MICC</name>
<protein>
    <submittedName>
        <fullName evidence="9">EamA family transporter RarD</fullName>
    </submittedName>
</protein>
<sequence length="291" mass="31165">MNRGVLASLIASALFATIFLVSGSLSGIGHPEVFGWRVVLTLLIVAPVYAIVPARRAQMISLLGRIKARPGLLFYGVIASLLVGVQLWLFMYAPMNGYALATSLGYFLLPLFMVAVGRMAFSERLSQGQKIAVGLAAIGVGHQLIFAGGLAWPTLVICLGYPLYFVARRRARFESNAAFTLEILFLAPLAVYFILTGVQLPGGETPGRQILSILAIGVLGALAMFLYLGAASVLSLSVFGLLSYVEPILLLVAAVMMGEHLFARDAFTYVPIILALVLLAADAFRASRSLR</sequence>
<evidence type="ECO:0000256" key="2">
    <source>
        <dbReference type="ARBA" id="ARBA00007362"/>
    </source>
</evidence>
<evidence type="ECO:0000256" key="4">
    <source>
        <dbReference type="ARBA" id="ARBA00022475"/>
    </source>
</evidence>
<dbReference type="InterPro" id="IPR004626">
    <property type="entry name" value="RarD"/>
</dbReference>
<feature type="transmembrane region" description="Helical" evidence="8">
    <location>
        <begin position="210"/>
        <end position="228"/>
    </location>
</feature>
<gene>
    <name evidence="9" type="primary">rarD_1</name>
    <name evidence="9" type="ORF">GCM10025778_02240</name>
</gene>
<keyword evidence="4" id="KW-1003">Cell membrane</keyword>
<feature type="transmembrane region" description="Helical" evidence="8">
    <location>
        <begin position="72"/>
        <end position="91"/>
    </location>
</feature>
<evidence type="ECO:0000313" key="10">
    <source>
        <dbReference type="Proteomes" id="UP001501257"/>
    </source>
</evidence>
<feature type="transmembrane region" description="Helical" evidence="8">
    <location>
        <begin position="151"/>
        <end position="167"/>
    </location>
</feature>
<reference evidence="10" key="1">
    <citation type="journal article" date="2019" name="Int. J. Syst. Evol. Microbiol.">
        <title>The Global Catalogue of Microorganisms (GCM) 10K type strain sequencing project: providing services to taxonomists for standard genome sequencing and annotation.</title>
        <authorList>
            <consortium name="The Broad Institute Genomics Platform"/>
            <consortium name="The Broad Institute Genome Sequencing Center for Infectious Disease"/>
            <person name="Wu L."/>
            <person name="Ma J."/>
        </authorList>
    </citation>
    <scope>NUCLEOTIDE SEQUENCE [LARGE SCALE GENOMIC DNA]</scope>
    <source>
        <strain evidence="10">JCM 18952</strain>
    </source>
</reference>
<feature type="transmembrane region" description="Helical" evidence="8">
    <location>
        <begin position="179"/>
        <end position="198"/>
    </location>
</feature>
<accession>A0ABP9TG22</accession>
<evidence type="ECO:0000256" key="6">
    <source>
        <dbReference type="ARBA" id="ARBA00022989"/>
    </source>
</evidence>
<proteinExistence type="inferred from homology"/>
<dbReference type="Proteomes" id="UP001501257">
    <property type="component" value="Unassembled WGS sequence"/>
</dbReference>
<keyword evidence="7 8" id="KW-0472">Membrane</keyword>
<feature type="transmembrane region" description="Helical" evidence="8">
    <location>
        <begin position="266"/>
        <end position="284"/>
    </location>
</feature>
<evidence type="ECO:0000256" key="5">
    <source>
        <dbReference type="ARBA" id="ARBA00022692"/>
    </source>
</evidence>
<keyword evidence="3" id="KW-0813">Transport</keyword>
<organism evidence="9 10">
    <name type="scientific">Paeniglutamicibacter antarcticus</name>
    <dbReference type="NCBI Taxonomy" id="494023"/>
    <lineage>
        <taxon>Bacteria</taxon>
        <taxon>Bacillati</taxon>
        <taxon>Actinomycetota</taxon>
        <taxon>Actinomycetes</taxon>
        <taxon>Micrococcales</taxon>
        <taxon>Micrococcaceae</taxon>
        <taxon>Paeniglutamicibacter</taxon>
    </lineage>
</organism>
<keyword evidence="6 8" id="KW-1133">Transmembrane helix</keyword>
<feature type="transmembrane region" description="Helical" evidence="8">
    <location>
        <begin position="233"/>
        <end position="254"/>
    </location>
</feature>
<keyword evidence="10" id="KW-1185">Reference proteome</keyword>